<dbReference type="AlphaFoldDB" id="A0A420XHJ8"/>
<feature type="transmembrane region" description="Helical" evidence="6">
    <location>
        <begin position="130"/>
        <end position="146"/>
    </location>
</feature>
<feature type="transmembrane region" description="Helical" evidence="6">
    <location>
        <begin position="152"/>
        <end position="173"/>
    </location>
</feature>
<evidence type="ECO:0000256" key="1">
    <source>
        <dbReference type="ARBA" id="ARBA00004651"/>
    </source>
</evidence>
<dbReference type="SUPFAM" id="SSF103481">
    <property type="entry name" value="Multidrug resistance efflux transporter EmrE"/>
    <property type="match status" value="2"/>
</dbReference>
<dbReference type="RefSeq" id="WP_121120965.1">
    <property type="nucleotide sequence ID" value="NZ_CP016604.1"/>
</dbReference>
<feature type="domain" description="EamA" evidence="7">
    <location>
        <begin position="14"/>
        <end position="142"/>
    </location>
</feature>
<sequence length="305" mass="33645">MKNLNPFTINLFYIFAIGLNIVLLRYFSIHLDALNNNGVRFTVGGIALLIFVLFKYRQQFKQILTTPKLLTLALSVGIMMTANMYFYLKGVATTNAITAAIFGVISMPFGILFAGVVFQDEREKLKSKQFWIGCILTLAGSLSFIWSGNTIAIGDSFFLGAFFLLLSITIRNIQNLIVKFSNNKLNTFVLSCFTSLTAGIMSLIFSQQSGNIGQLTTIPTWLLFSLILVGLYGIGTGMVLTFSVIQKQGIVTYQVLELILPISTAVIAYFLLGETISLTQVISAIVVIVGASIALQLFPYFSRNR</sequence>
<dbReference type="InterPro" id="IPR050638">
    <property type="entry name" value="AA-Vitamin_Transporters"/>
</dbReference>
<keyword evidence="3 6" id="KW-0812">Transmembrane</keyword>
<dbReference type="PANTHER" id="PTHR32322:SF18">
    <property type="entry name" value="S-ADENOSYLMETHIONINE_S-ADENOSYLHOMOCYSTEINE TRANSPORTER"/>
    <property type="match status" value="1"/>
</dbReference>
<comment type="caution">
    <text evidence="8">The sequence shown here is derived from an EMBL/GenBank/DDBJ whole genome shotgun (WGS) entry which is preliminary data.</text>
</comment>
<dbReference type="InterPro" id="IPR037185">
    <property type="entry name" value="EmrE-like"/>
</dbReference>
<evidence type="ECO:0000313" key="8">
    <source>
        <dbReference type="EMBL" id="RKR76822.1"/>
    </source>
</evidence>
<evidence type="ECO:0000256" key="2">
    <source>
        <dbReference type="ARBA" id="ARBA00022475"/>
    </source>
</evidence>
<feature type="transmembrane region" description="Helical" evidence="6">
    <location>
        <begin position="7"/>
        <end position="27"/>
    </location>
</feature>
<protein>
    <submittedName>
        <fullName evidence="8">EamA domain-containing membrane protein RarD</fullName>
    </submittedName>
</protein>
<dbReference type="PANTHER" id="PTHR32322">
    <property type="entry name" value="INNER MEMBRANE TRANSPORTER"/>
    <property type="match status" value="1"/>
</dbReference>
<reference evidence="8 9" key="1">
    <citation type="submission" date="2018-10" db="EMBL/GenBank/DDBJ databases">
        <title>Genomic Encyclopedia of Type Strains, Phase IV (KMG-IV): sequencing the most valuable type-strain genomes for metagenomic binning, comparative biology and taxonomic classification.</title>
        <authorList>
            <person name="Goeker M."/>
        </authorList>
    </citation>
    <scope>NUCLEOTIDE SEQUENCE [LARGE SCALE GENOMIC DNA]</scope>
    <source>
        <strain evidence="8 9">DSM 23800</strain>
    </source>
</reference>
<dbReference type="OrthoDB" id="5689580at2"/>
<accession>A0A420XHJ8</accession>
<dbReference type="GO" id="GO:0005886">
    <property type="term" value="C:plasma membrane"/>
    <property type="evidence" value="ECO:0007669"/>
    <property type="project" value="UniProtKB-SubCell"/>
</dbReference>
<proteinExistence type="predicted"/>
<dbReference type="EMBL" id="RBJC01000004">
    <property type="protein sequence ID" value="RKR76822.1"/>
    <property type="molecule type" value="Genomic_DNA"/>
</dbReference>
<evidence type="ECO:0000256" key="5">
    <source>
        <dbReference type="ARBA" id="ARBA00023136"/>
    </source>
</evidence>
<feature type="transmembrane region" description="Helical" evidence="6">
    <location>
        <begin position="39"/>
        <end position="57"/>
    </location>
</feature>
<evidence type="ECO:0000256" key="4">
    <source>
        <dbReference type="ARBA" id="ARBA00022989"/>
    </source>
</evidence>
<feature type="transmembrane region" description="Helical" evidence="6">
    <location>
        <begin position="278"/>
        <end position="301"/>
    </location>
</feature>
<feature type="transmembrane region" description="Helical" evidence="6">
    <location>
        <begin position="218"/>
        <end position="243"/>
    </location>
</feature>
<name>A0A420XHJ8_9PAST</name>
<dbReference type="InterPro" id="IPR000620">
    <property type="entry name" value="EamA_dom"/>
</dbReference>
<gene>
    <name evidence="8" type="ORF">DES31_0130</name>
</gene>
<keyword evidence="2" id="KW-1003">Cell membrane</keyword>
<evidence type="ECO:0000313" key="9">
    <source>
        <dbReference type="Proteomes" id="UP000280099"/>
    </source>
</evidence>
<evidence type="ECO:0000256" key="6">
    <source>
        <dbReference type="SAM" id="Phobius"/>
    </source>
</evidence>
<feature type="domain" description="EamA" evidence="7">
    <location>
        <begin position="159"/>
        <end position="294"/>
    </location>
</feature>
<comment type="subcellular location">
    <subcellularLocation>
        <location evidence="1">Cell membrane</location>
        <topology evidence="1">Multi-pass membrane protein</topology>
    </subcellularLocation>
</comment>
<organism evidence="8 9">
    <name type="scientific">Otariodibacter oris</name>
    <dbReference type="NCBI Taxonomy" id="1032623"/>
    <lineage>
        <taxon>Bacteria</taxon>
        <taxon>Pseudomonadati</taxon>
        <taxon>Pseudomonadota</taxon>
        <taxon>Gammaproteobacteria</taxon>
        <taxon>Pasteurellales</taxon>
        <taxon>Pasteurellaceae</taxon>
        <taxon>Otariodibacter</taxon>
    </lineage>
</organism>
<keyword evidence="4 6" id="KW-1133">Transmembrane helix</keyword>
<feature type="transmembrane region" description="Helical" evidence="6">
    <location>
        <begin position="185"/>
        <end position="206"/>
    </location>
</feature>
<keyword evidence="9" id="KW-1185">Reference proteome</keyword>
<feature type="transmembrane region" description="Helical" evidence="6">
    <location>
        <begin position="69"/>
        <end position="88"/>
    </location>
</feature>
<dbReference type="Proteomes" id="UP000280099">
    <property type="component" value="Unassembled WGS sequence"/>
</dbReference>
<feature type="transmembrane region" description="Helical" evidence="6">
    <location>
        <begin position="94"/>
        <end position="118"/>
    </location>
</feature>
<keyword evidence="5 6" id="KW-0472">Membrane</keyword>
<evidence type="ECO:0000259" key="7">
    <source>
        <dbReference type="Pfam" id="PF00892"/>
    </source>
</evidence>
<evidence type="ECO:0000256" key="3">
    <source>
        <dbReference type="ARBA" id="ARBA00022692"/>
    </source>
</evidence>
<feature type="transmembrane region" description="Helical" evidence="6">
    <location>
        <begin position="255"/>
        <end position="272"/>
    </location>
</feature>
<dbReference type="Pfam" id="PF00892">
    <property type="entry name" value="EamA"/>
    <property type="match status" value="2"/>
</dbReference>